<feature type="transmembrane region" description="Helical" evidence="12">
    <location>
        <begin position="770"/>
        <end position="791"/>
    </location>
</feature>
<protein>
    <recommendedName>
        <fullName evidence="20">Ionotropic glutamate receptor</fullName>
    </recommendedName>
</protein>
<dbReference type="InterPro" id="IPR019594">
    <property type="entry name" value="Glu/Gly-bd"/>
</dbReference>
<dbReference type="FunFam" id="3.40.190.10:FF:000087">
    <property type="entry name" value="glutamate receptor 4 isoform X2"/>
    <property type="match status" value="1"/>
</dbReference>
<evidence type="ECO:0000256" key="10">
    <source>
        <dbReference type="ARBA" id="ARBA00023303"/>
    </source>
</evidence>
<evidence type="ECO:0008006" key="20">
    <source>
        <dbReference type="Google" id="ProtNLM"/>
    </source>
</evidence>
<evidence type="ECO:0000256" key="9">
    <source>
        <dbReference type="ARBA" id="ARBA00023286"/>
    </source>
</evidence>
<dbReference type="EMBL" id="CAJNOL010000930">
    <property type="protein sequence ID" value="CAF1242179.1"/>
    <property type="molecule type" value="Genomic_DNA"/>
</dbReference>
<evidence type="ECO:0000256" key="5">
    <source>
        <dbReference type="ARBA" id="ARBA00023065"/>
    </source>
</evidence>
<keyword evidence="6 12" id="KW-0472">Membrane</keyword>
<keyword evidence="5" id="KW-0406">Ion transport</keyword>
<dbReference type="GO" id="GO:0015276">
    <property type="term" value="F:ligand-gated monoatomic ion channel activity"/>
    <property type="evidence" value="ECO:0007669"/>
    <property type="project" value="InterPro"/>
</dbReference>
<evidence type="ECO:0000256" key="3">
    <source>
        <dbReference type="ARBA" id="ARBA00022692"/>
    </source>
</evidence>
<keyword evidence="13" id="KW-0732">Signal</keyword>
<keyword evidence="10" id="KW-0407">Ion channel</keyword>
<dbReference type="EMBL" id="CAJNOH010000515">
    <property type="protein sequence ID" value="CAF1064134.1"/>
    <property type="molecule type" value="Genomic_DNA"/>
</dbReference>
<evidence type="ECO:0000256" key="11">
    <source>
        <dbReference type="SAM" id="MobiDB-lite"/>
    </source>
</evidence>
<feature type="chain" id="PRO_5036225125" description="Ionotropic glutamate receptor" evidence="13">
    <location>
        <begin position="19"/>
        <end position="1051"/>
    </location>
</feature>
<keyword evidence="4 12" id="KW-1133">Transmembrane helix</keyword>
<evidence type="ECO:0000256" key="7">
    <source>
        <dbReference type="ARBA" id="ARBA00023170"/>
    </source>
</evidence>
<feature type="transmembrane region" description="Helical" evidence="12">
    <location>
        <begin position="733"/>
        <end position="750"/>
    </location>
</feature>
<dbReference type="SMART" id="SM00079">
    <property type="entry name" value="PBPe"/>
    <property type="match status" value="1"/>
</dbReference>
<dbReference type="InterPro" id="IPR001320">
    <property type="entry name" value="Iontro_rcpt_C"/>
</dbReference>
<evidence type="ECO:0000259" key="15">
    <source>
        <dbReference type="SMART" id="SM00918"/>
    </source>
</evidence>
<feature type="compositionally biased region" description="Polar residues" evidence="11">
    <location>
        <begin position="684"/>
        <end position="696"/>
    </location>
</feature>
<feature type="domain" description="Ionotropic glutamate receptor L-glutamate and glycine-binding" evidence="15">
    <location>
        <begin position="494"/>
        <end position="553"/>
    </location>
</feature>
<comment type="caution">
    <text evidence="16">The sequence shown here is derived from an EMBL/GenBank/DDBJ whole genome shotgun (WGS) entry which is preliminary data.</text>
</comment>
<dbReference type="InterPro" id="IPR015683">
    <property type="entry name" value="Ionotropic_Glu_rcpt"/>
</dbReference>
<keyword evidence="19" id="KW-1185">Reference proteome</keyword>
<evidence type="ECO:0000256" key="1">
    <source>
        <dbReference type="ARBA" id="ARBA00004141"/>
    </source>
</evidence>
<dbReference type="Gene3D" id="1.10.287.70">
    <property type="match status" value="1"/>
</dbReference>
<dbReference type="InterPro" id="IPR028082">
    <property type="entry name" value="Peripla_BP_I"/>
</dbReference>
<dbReference type="Gene3D" id="3.40.190.10">
    <property type="entry name" value="Periplasmic binding protein-like II"/>
    <property type="match status" value="2"/>
</dbReference>
<keyword evidence="7" id="KW-0675">Receptor</keyword>
<name>A0A814LH03_9BILA</name>
<sequence length="1051" mass="121729">MFLKYLLLFYAMIFLTYSQSTINIAIIDDIDYPTGFLNIVIPNVTFCNHHGLILRTHWINSSYSLIDLIDKLESQENQTNIYLTRTTKFSTKLVQDFCQTYRIPFVSMRSYGSITTTSFNYEYSVMPDILHVLISYLKYHHIQNAAYIYDNDEAIYRIYELIKLMSTDEYFNDFSLNIRTTRNQDVYSLLYSIEIHSITKEQPPKYILLDLESSLDYDRMFNKISHMGLTSDLYYYVILSTFDTCLWIKTMNFTGRLIYFDYQERDCTFDHQQSSNLNEKSSSSSKSKHHTSYYRSTISFRSDHDHYKLSNSTQLITSNSSLLSNLSNDTDIKYNLCNNKMNKNNEYFSYTYFLSQLPKNYQLYSRSLFNSLNLIINILKSNIIDCKTLRINEIEKKIINSNITDVNIYSIKKSNSNLYKTQIELIGKYSSIHDDYQSCQTNKRKDLSRVQVVSSSSSSKIYYITSLFDEPFLMLRKRTTSDTNVVQPVIDLKKLRGHTFEFHELEGFCLDLAEKVCSILNITCKFRIAQDGGFGSKNATTGTWDGMVGEVVSRLADMAIAPLTISQKRMEVVDFSKPFMNLGISIMIRKPEAQKAGVFSFMNPVSMEIWLCFSLAYFAVSVVLFLTSRVVNSGWRRRVVRRPSYRSYSYPKSLNDRRKSEIQLQRQKKNSSESIHSSEVGVQLAQSPLSPTTSKLPTRRRHHYRIHHNIPIGLNDKIKTKKQKDEDFKKSDVHLFGISNALFFSFASFMRQSINLVPKSLSGRVAATSWWYFSLIFVSSYTANLVASLTVENLVAPIESVEDLAKQQEIKYGSVRNGTTAAFFEKSNVSIFQHMWAVMQRSSSEVLVGTNDDGVAKVRSSKEKYAFFIESTKNEYVNEQYPCDTMKVGSDLDSKGYGIATRLGSDLSEAINIIVTNLRELGFLDHLKQRWWFDRSECSQTAKDKRFSELSLSSVTGLFYIFLFGIMLSCIIAFTEFLITAKAESEQLRIDFREILRIKMIENLVGVTISAQRQLEFGRVDNECNYYYQNEEDEVVEHYTQHQLQKQHSDV</sequence>
<dbReference type="FunFam" id="3.40.190.10:FF:000024">
    <property type="entry name" value="Glutamate receptor, ionotropic, delta 1"/>
    <property type="match status" value="1"/>
</dbReference>
<dbReference type="GO" id="GO:0016020">
    <property type="term" value="C:membrane"/>
    <property type="evidence" value="ECO:0007669"/>
    <property type="project" value="UniProtKB-SubCell"/>
</dbReference>
<feature type="transmembrane region" description="Helical" evidence="12">
    <location>
        <begin position="607"/>
        <end position="628"/>
    </location>
</feature>
<dbReference type="Pfam" id="PF10613">
    <property type="entry name" value="Lig_chan-Glu_bd"/>
    <property type="match status" value="1"/>
</dbReference>
<gene>
    <name evidence="17" type="ORF">JXQ802_LOCUS26521</name>
    <name evidence="16" type="ORF">PYM288_LOCUS17810</name>
</gene>
<feature type="signal peptide" evidence="13">
    <location>
        <begin position="1"/>
        <end position="18"/>
    </location>
</feature>
<comment type="subcellular location">
    <subcellularLocation>
        <location evidence="1">Membrane</location>
        <topology evidence="1">Multi-pass membrane protein</topology>
    </subcellularLocation>
</comment>
<reference evidence="16" key="1">
    <citation type="submission" date="2021-02" db="EMBL/GenBank/DDBJ databases">
        <authorList>
            <person name="Nowell W R."/>
        </authorList>
    </citation>
    <scope>NUCLEOTIDE SEQUENCE</scope>
</reference>
<keyword evidence="9" id="KW-1071">Ligand-gated ion channel</keyword>
<dbReference type="AlphaFoldDB" id="A0A814LH03"/>
<feature type="transmembrane region" description="Helical" evidence="12">
    <location>
        <begin position="955"/>
        <end position="979"/>
    </location>
</feature>
<dbReference type="SUPFAM" id="SSF53822">
    <property type="entry name" value="Periplasmic binding protein-like I"/>
    <property type="match status" value="1"/>
</dbReference>
<evidence type="ECO:0000313" key="18">
    <source>
        <dbReference type="Proteomes" id="UP000663854"/>
    </source>
</evidence>
<dbReference type="SMART" id="SM00918">
    <property type="entry name" value="Lig_chan-Glu_bd"/>
    <property type="match status" value="1"/>
</dbReference>
<evidence type="ECO:0000256" key="13">
    <source>
        <dbReference type="SAM" id="SignalP"/>
    </source>
</evidence>
<evidence type="ECO:0000259" key="14">
    <source>
        <dbReference type="SMART" id="SM00079"/>
    </source>
</evidence>
<dbReference type="Proteomes" id="UP000663854">
    <property type="component" value="Unassembled WGS sequence"/>
</dbReference>
<evidence type="ECO:0000256" key="6">
    <source>
        <dbReference type="ARBA" id="ARBA00023136"/>
    </source>
</evidence>
<keyword evidence="8" id="KW-0325">Glycoprotein</keyword>
<proteinExistence type="predicted"/>
<feature type="domain" description="Ionotropic glutamate receptor C-terminal" evidence="14">
    <location>
        <begin position="494"/>
        <end position="934"/>
    </location>
</feature>
<evidence type="ECO:0000256" key="2">
    <source>
        <dbReference type="ARBA" id="ARBA00022448"/>
    </source>
</evidence>
<keyword evidence="3 12" id="KW-0812">Transmembrane</keyword>
<evidence type="ECO:0000256" key="12">
    <source>
        <dbReference type="SAM" id="Phobius"/>
    </source>
</evidence>
<dbReference type="PANTHER" id="PTHR18966">
    <property type="entry name" value="IONOTROPIC GLUTAMATE RECEPTOR"/>
    <property type="match status" value="1"/>
</dbReference>
<evidence type="ECO:0000256" key="8">
    <source>
        <dbReference type="ARBA" id="ARBA00023180"/>
    </source>
</evidence>
<accession>A0A814LH03</accession>
<evidence type="ECO:0000313" key="19">
    <source>
        <dbReference type="Proteomes" id="UP000663870"/>
    </source>
</evidence>
<keyword evidence="2" id="KW-0813">Transport</keyword>
<dbReference type="Gene3D" id="3.40.50.2300">
    <property type="match status" value="2"/>
</dbReference>
<evidence type="ECO:0000313" key="16">
    <source>
        <dbReference type="EMBL" id="CAF1064134.1"/>
    </source>
</evidence>
<organism evidence="16 18">
    <name type="scientific">Rotaria sordida</name>
    <dbReference type="NCBI Taxonomy" id="392033"/>
    <lineage>
        <taxon>Eukaryota</taxon>
        <taxon>Metazoa</taxon>
        <taxon>Spiralia</taxon>
        <taxon>Gnathifera</taxon>
        <taxon>Rotifera</taxon>
        <taxon>Eurotatoria</taxon>
        <taxon>Bdelloidea</taxon>
        <taxon>Philodinida</taxon>
        <taxon>Philodinidae</taxon>
        <taxon>Rotaria</taxon>
    </lineage>
</organism>
<evidence type="ECO:0000313" key="17">
    <source>
        <dbReference type="EMBL" id="CAF1242179.1"/>
    </source>
</evidence>
<dbReference type="Proteomes" id="UP000663870">
    <property type="component" value="Unassembled WGS sequence"/>
</dbReference>
<feature type="region of interest" description="Disordered" evidence="11">
    <location>
        <begin position="657"/>
        <end position="700"/>
    </location>
</feature>
<evidence type="ECO:0000256" key="4">
    <source>
        <dbReference type="ARBA" id="ARBA00022989"/>
    </source>
</evidence>
<dbReference type="SUPFAM" id="SSF53850">
    <property type="entry name" value="Periplasmic binding protein-like II"/>
    <property type="match status" value="1"/>
</dbReference>
<dbReference type="Pfam" id="PF00060">
    <property type="entry name" value="Lig_chan"/>
    <property type="match status" value="1"/>
</dbReference>